<reference evidence="2" key="1">
    <citation type="submission" date="2021-03" db="EMBL/GenBank/DDBJ databases">
        <title>Antimicrobial resistance genes in bacteria isolated from Japanese honey, and their potential for conferring macrolide and lincosamide resistance in the American foulbrood pathogen Paenibacillus larvae.</title>
        <authorList>
            <person name="Okamoto M."/>
            <person name="Kumagai M."/>
            <person name="Kanamori H."/>
            <person name="Takamatsu D."/>
        </authorList>
    </citation>
    <scope>NUCLEOTIDE SEQUENCE</scope>
    <source>
        <strain evidence="2">J41TS4</strain>
    </source>
</reference>
<evidence type="ECO:0000256" key="1">
    <source>
        <dbReference type="SAM" id="MobiDB-lite"/>
    </source>
</evidence>
<sequence>MRDQKRISSNDLTTKGSDKPYPTPLGKLKDNHYIYLIAEYMGMTCLNMLLENQLGLKKASPAFFAI</sequence>
<evidence type="ECO:0000313" key="2">
    <source>
        <dbReference type="EMBL" id="GIO40635.1"/>
    </source>
</evidence>
<name>A0A919Y1C5_9BACL</name>
<proteinExistence type="predicted"/>
<protein>
    <submittedName>
        <fullName evidence="2">Uncharacterized protein</fullName>
    </submittedName>
</protein>
<dbReference type="EMBL" id="BORS01000001">
    <property type="protein sequence ID" value="GIO40635.1"/>
    <property type="molecule type" value="Genomic_DNA"/>
</dbReference>
<organism evidence="2 3">
    <name type="scientific">Paenibacillus apis</name>
    <dbReference type="NCBI Taxonomy" id="1792174"/>
    <lineage>
        <taxon>Bacteria</taxon>
        <taxon>Bacillati</taxon>
        <taxon>Bacillota</taxon>
        <taxon>Bacilli</taxon>
        <taxon>Bacillales</taxon>
        <taxon>Paenibacillaceae</taxon>
        <taxon>Paenibacillus</taxon>
    </lineage>
</organism>
<gene>
    <name evidence="2" type="ORF">J41TS4_03930</name>
</gene>
<dbReference type="AlphaFoldDB" id="A0A919Y1C5"/>
<evidence type="ECO:0000313" key="3">
    <source>
        <dbReference type="Proteomes" id="UP000678895"/>
    </source>
</evidence>
<dbReference type="Proteomes" id="UP000678895">
    <property type="component" value="Unassembled WGS sequence"/>
</dbReference>
<feature type="region of interest" description="Disordered" evidence="1">
    <location>
        <begin position="1"/>
        <end position="25"/>
    </location>
</feature>
<accession>A0A919Y1C5</accession>
<keyword evidence="3" id="KW-1185">Reference proteome</keyword>
<comment type="caution">
    <text evidence="2">The sequence shown here is derived from an EMBL/GenBank/DDBJ whole genome shotgun (WGS) entry which is preliminary data.</text>
</comment>